<keyword evidence="1" id="KW-0472">Membrane</keyword>
<dbReference type="EMBL" id="JAAAID010000970">
    <property type="protein sequence ID" value="KAG0012530.1"/>
    <property type="molecule type" value="Genomic_DNA"/>
</dbReference>
<dbReference type="Proteomes" id="UP000703661">
    <property type="component" value="Unassembled WGS sequence"/>
</dbReference>
<evidence type="ECO:0000313" key="2">
    <source>
        <dbReference type="EMBL" id="KAG0012530.1"/>
    </source>
</evidence>
<reference evidence="2" key="1">
    <citation type="journal article" date="2020" name="Fungal Divers.">
        <title>Resolving the Mortierellaceae phylogeny through synthesis of multi-gene phylogenetics and phylogenomics.</title>
        <authorList>
            <person name="Vandepol N."/>
            <person name="Liber J."/>
            <person name="Desiro A."/>
            <person name="Na H."/>
            <person name="Kennedy M."/>
            <person name="Barry K."/>
            <person name="Grigoriev I.V."/>
            <person name="Miller A.N."/>
            <person name="O'Donnell K."/>
            <person name="Stajich J.E."/>
            <person name="Bonito G."/>
        </authorList>
    </citation>
    <scope>NUCLEOTIDE SEQUENCE</scope>
    <source>
        <strain evidence="2">NRRL 2769</strain>
    </source>
</reference>
<protein>
    <submittedName>
        <fullName evidence="2">Uncharacterized protein</fullName>
    </submittedName>
</protein>
<accession>A0A9P6MTR2</accession>
<name>A0A9P6MTR2_9FUNG</name>
<proteinExistence type="predicted"/>
<feature type="transmembrane region" description="Helical" evidence="1">
    <location>
        <begin position="32"/>
        <end position="53"/>
    </location>
</feature>
<feature type="transmembrane region" description="Helical" evidence="1">
    <location>
        <begin position="7"/>
        <end position="26"/>
    </location>
</feature>
<organism evidence="2 3">
    <name type="scientific">Entomortierella chlamydospora</name>
    <dbReference type="NCBI Taxonomy" id="101097"/>
    <lineage>
        <taxon>Eukaryota</taxon>
        <taxon>Fungi</taxon>
        <taxon>Fungi incertae sedis</taxon>
        <taxon>Mucoromycota</taxon>
        <taxon>Mortierellomycotina</taxon>
        <taxon>Mortierellomycetes</taxon>
        <taxon>Mortierellales</taxon>
        <taxon>Mortierellaceae</taxon>
        <taxon>Entomortierella</taxon>
    </lineage>
</organism>
<keyword evidence="1" id="KW-1133">Transmembrane helix</keyword>
<keyword evidence="1" id="KW-0812">Transmembrane</keyword>
<keyword evidence="3" id="KW-1185">Reference proteome</keyword>
<gene>
    <name evidence="2" type="ORF">BGZ80_011685</name>
</gene>
<evidence type="ECO:0000313" key="3">
    <source>
        <dbReference type="Proteomes" id="UP000703661"/>
    </source>
</evidence>
<evidence type="ECO:0000256" key="1">
    <source>
        <dbReference type="SAM" id="Phobius"/>
    </source>
</evidence>
<sequence length="169" mass="19056">MICFPLKIIYGTTVAFYSLPIIIHTITLLVAFRAILATAVAFICLGVSVVAMVHKYDLSLYTYYDVKIVPEAVDQILASTQTAENESLVDVEFVGHVGELDNHLLYRVPKRNQIDNRSHKLTNTSPHNIHDDELEEQRNKQIVDAISALSGVLHVDVQTLRQRTKKDEL</sequence>
<dbReference type="AlphaFoldDB" id="A0A9P6MTR2"/>
<comment type="caution">
    <text evidence="2">The sequence shown here is derived from an EMBL/GenBank/DDBJ whole genome shotgun (WGS) entry which is preliminary data.</text>
</comment>